<evidence type="ECO:0000313" key="6">
    <source>
        <dbReference type="Proteomes" id="UP001396898"/>
    </source>
</evidence>
<feature type="transmembrane region" description="Helical" evidence="3">
    <location>
        <begin position="342"/>
        <end position="359"/>
    </location>
</feature>
<dbReference type="Pfam" id="PF07690">
    <property type="entry name" value="MFS_1"/>
    <property type="match status" value="1"/>
</dbReference>
<dbReference type="InterPro" id="IPR011701">
    <property type="entry name" value="MFS"/>
</dbReference>
<dbReference type="Proteomes" id="UP001396898">
    <property type="component" value="Unassembled WGS sequence"/>
</dbReference>
<comment type="similarity">
    <text evidence="2">Belongs to the major facilitator superfamily. Monocarboxylate porter (TC 2.A.1.13) family.</text>
</comment>
<comment type="subcellular location">
    <subcellularLocation>
        <location evidence="1">Membrane</location>
        <topology evidence="1">Multi-pass membrane protein</topology>
    </subcellularLocation>
</comment>
<evidence type="ECO:0000256" key="1">
    <source>
        <dbReference type="ARBA" id="ARBA00004141"/>
    </source>
</evidence>
<feature type="domain" description="Major facilitator superfamily (MFS) profile" evidence="4">
    <location>
        <begin position="73"/>
        <end position="462"/>
    </location>
</feature>
<keyword evidence="6" id="KW-1185">Reference proteome</keyword>
<gene>
    <name evidence="5" type="ORF">PG991_009427</name>
</gene>
<dbReference type="SUPFAM" id="SSF103473">
    <property type="entry name" value="MFS general substrate transporter"/>
    <property type="match status" value="1"/>
</dbReference>
<feature type="transmembrane region" description="Helical" evidence="3">
    <location>
        <begin position="175"/>
        <end position="195"/>
    </location>
</feature>
<feature type="transmembrane region" description="Helical" evidence="3">
    <location>
        <begin position="365"/>
        <end position="382"/>
    </location>
</feature>
<keyword evidence="3" id="KW-1133">Transmembrane helix</keyword>
<feature type="transmembrane region" description="Helical" evidence="3">
    <location>
        <begin position="403"/>
        <end position="424"/>
    </location>
</feature>
<proteinExistence type="inferred from homology"/>
<reference evidence="5 6" key="1">
    <citation type="submission" date="2023-01" db="EMBL/GenBank/DDBJ databases">
        <title>Analysis of 21 Apiospora genomes using comparative genomics revels a genus with tremendous synthesis potential of carbohydrate active enzymes and secondary metabolites.</title>
        <authorList>
            <person name="Sorensen T."/>
        </authorList>
    </citation>
    <scope>NUCLEOTIDE SEQUENCE [LARGE SCALE GENOMIC DNA]</scope>
    <source>
        <strain evidence="5 6">CBS 20057</strain>
    </source>
</reference>
<comment type="caution">
    <text evidence="5">The sequence shown here is derived from an EMBL/GenBank/DDBJ whole genome shotgun (WGS) entry which is preliminary data.</text>
</comment>
<feature type="transmembrane region" description="Helical" evidence="3">
    <location>
        <begin position="233"/>
        <end position="254"/>
    </location>
</feature>
<dbReference type="PANTHER" id="PTHR11360">
    <property type="entry name" value="MONOCARBOXYLATE TRANSPORTER"/>
    <property type="match status" value="1"/>
</dbReference>
<dbReference type="Gene3D" id="1.20.1250.20">
    <property type="entry name" value="MFS general substrate transporter like domains"/>
    <property type="match status" value="2"/>
</dbReference>
<dbReference type="EMBL" id="JAQQWI010000014">
    <property type="protein sequence ID" value="KAK8013156.1"/>
    <property type="molecule type" value="Genomic_DNA"/>
</dbReference>
<feature type="transmembrane region" description="Helical" evidence="3">
    <location>
        <begin position="115"/>
        <end position="137"/>
    </location>
</feature>
<dbReference type="CDD" id="cd17352">
    <property type="entry name" value="MFS_MCT_SLC16"/>
    <property type="match status" value="1"/>
</dbReference>
<evidence type="ECO:0000256" key="2">
    <source>
        <dbReference type="ARBA" id="ARBA00006727"/>
    </source>
</evidence>
<keyword evidence="3" id="KW-0472">Membrane</keyword>
<name>A0ABR1RIR9_9PEZI</name>
<feature type="transmembrane region" description="Helical" evidence="3">
    <location>
        <begin position="74"/>
        <end position="95"/>
    </location>
</feature>
<dbReference type="PROSITE" id="PS50850">
    <property type="entry name" value="MFS"/>
    <property type="match status" value="1"/>
</dbReference>
<evidence type="ECO:0000256" key="3">
    <source>
        <dbReference type="SAM" id="Phobius"/>
    </source>
</evidence>
<feature type="transmembrane region" description="Helical" evidence="3">
    <location>
        <begin position="149"/>
        <end position="169"/>
    </location>
</feature>
<organism evidence="5 6">
    <name type="scientific">Apiospora marii</name>
    <dbReference type="NCBI Taxonomy" id="335849"/>
    <lineage>
        <taxon>Eukaryota</taxon>
        <taxon>Fungi</taxon>
        <taxon>Dikarya</taxon>
        <taxon>Ascomycota</taxon>
        <taxon>Pezizomycotina</taxon>
        <taxon>Sordariomycetes</taxon>
        <taxon>Xylariomycetidae</taxon>
        <taxon>Amphisphaeriales</taxon>
        <taxon>Apiosporaceae</taxon>
        <taxon>Apiospora</taxon>
    </lineage>
</organism>
<feature type="transmembrane region" description="Helical" evidence="3">
    <location>
        <begin position="287"/>
        <end position="309"/>
    </location>
</feature>
<feature type="transmembrane region" description="Helical" evidence="3">
    <location>
        <begin position="430"/>
        <end position="455"/>
    </location>
</feature>
<keyword evidence="3" id="KW-0812">Transmembrane</keyword>
<sequence>MPAIANHVKYQVFTSVVGVRGTAITTLLDFPLAHARHAEMSAPVYQETWVDQRGRAESLRGRPGSHKLRRSHRAWGVVLGGFINYFATFGLLNTFGLFQTFYQTELLQGTSSSTISWIGSIQLFLLFIGGMAVGPAFDKVGARRLTVPGTLLYVLAFMFTSLGTRFYQILLAQGFLYGIASALLFYPTISVINVWFDKNRGLALGIVVSGSSIGGIVWPIVIEKLIGRVGFGWAMRVVGFICLGVLSASSALVVESPKPPRRRDDSQAVQDDKQTVGAKAELLNTGYLLLAAGFTFAYLGMFIPFYYIPLYGIDHGFSFDMATNLLSILNAGSFVGRLASGFLSDMFGVGTLLFCLLVMKTKPTIIAFSVLYGLFTGGLISLQSGCVARITANVDIIGLKIGVLMAICSVGALAGGPVGGALVAHDNGGYTAMIIFSGATLLFAGVLFIMARFALASELRVQSPGLRH</sequence>
<dbReference type="PANTHER" id="PTHR11360:SF177">
    <property type="entry name" value="RIBOFLAVIN TRANSPORTER MCH5"/>
    <property type="match status" value="1"/>
</dbReference>
<protein>
    <recommendedName>
        <fullName evidence="4">Major facilitator superfamily (MFS) profile domain-containing protein</fullName>
    </recommendedName>
</protein>
<accession>A0ABR1RIR9</accession>
<evidence type="ECO:0000259" key="4">
    <source>
        <dbReference type="PROSITE" id="PS50850"/>
    </source>
</evidence>
<dbReference type="InterPro" id="IPR036259">
    <property type="entry name" value="MFS_trans_sf"/>
</dbReference>
<evidence type="ECO:0000313" key="5">
    <source>
        <dbReference type="EMBL" id="KAK8013156.1"/>
    </source>
</evidence>
<dbReference type="InterPro" id="IPR020846">
    <property type="entry name" value="MFS_dom"/>
</dbReference>
<feature type="transmembrane region" description="Helical" evidence="3">
    <location>
        <begin position="202"/>
        <end position="221"/>
    </location>
</feature>
<dbReference type="InterPro" id="IPR050327">
    <property type="entry name" value="Proton-linked_MCT"/>
</dbReference>